<evidence type="ECO:0000313" key="4">
    <source>
        <dbReference type="Proteomes" id="UP000317593"/>
    </source>
</evidence>
<gene>
    <name evidence="3" type="ORF">SAMN06265218_103217</name>
</gene>
<dbReference type="AlphaFoldDB" id="A0A521BLF5"/>
<evidence type="ECO:0000313" key="3">
    <source>
        <dbReference type="EMBL" id="SMO47929.1"/>
    </source>
</evidence>
<dbReference type="InterPro" id="IPR053344">
    <property type="entry name" value="cAMP-inducible_BP74-like"/>
</dbReference>
<dbReference type="PANTHER" id="PTHR35883">
    <property type="entry name" value="CYCLIC AMP-INDUCIBLE PROTEIN BP74-RELATED"/>
    <property type="match status" value="1"/>
</dbReference>
<feature type="domain" description="BP74 N-terminal" evidence="2">
    <location>
        <begin position="35"/>
        <end position="146"/>
    </location>
</feature>
<keyword evidence="4" id="KW-1185">Reference proteome</keyword>
<dbReference type="Pfam" id="PF23621">
    <property type="entry name" value="BP74_N"/>
    <property type="match status" value="1"/>
</dbReference>
<keyword evidence="1" id="KW-0732">Signal</keyword>
<dbReference type="EMBL" id="FXTH01000003">
    <property type="protein sequence ID" value="SMO47929.1"/>
    <property type="molecule type" value="Genomic_DNA"/>
</dbReference>
<feature type="chain" id="PRO_5021815552" description="BP74 N-terminal domain-containing protein" evidence="1">
    <location>
        <begin position="23"/>
        <end position="147"/>
    </location>
</feature>
<name>A0A521BLF5_9BACT</name>
<dbReference type="PANTHER" id="PTHR35883:SF1">
    <property type="entry name" value="CALMODULIN-BINDING PROTEIN CAM-BP15-RELATED"/>
    <property type="match status" value="1"/>
</dbReference>
<protein>
    <recommendedName>
        <fullName evidence="2">BP74 N-terminal domain-containing protein</fullName>
    </recommendedName>
</protein>
<reference evidence="3 4" key="1">
    <citation type="submission" date="2017-05" db="EMBL/GenBank/DDBJ databases">
        <authorList>
            <person name="Varghese N."/>
            <person name="Submissions S."/>
        </authorList>
    </citation>
    <scope>NUCLEOTIDE SEQUENCE [LARGE SCALE GENOMIC DNA]</scope>
    <source>
        <strain evidence="3 4">DSM 21194</strain>
    </source>
</reference>
<accession>A0A521BLF5</accession>
<proteinExistence type="predicted"/>
<dbReference type="Proteomes" id="UP000317593">
    <property type="component" value="Unassembled WGS sequence"/>
</dbReference>
<evidence type="ECO:0000259" key="2">
    <source>
        <dbReference type="Pfam" id="PF23621"/>
    </source>
</evidence>
<feature type="signal peptide" evidence="1">
    <location>
        <begin position="1"/>
        <end position="22"/>
    </location>
</feature>
<sequence>MDIVVMKRTLQLLMSLLILFFAACDTNSGNGEIEPHYFEFAHEDGKTSYRFVAKTSDPGVIDKVEKQLQLPFEQRNLHINGDIERGNGGYNEGWSWKFTPGHWDMVEMSVEVCDGRPQMVEDDLDYWVDQVGYFCPWSARVLREVNR</sequence>
<dbReference type="PROSITE" id="PS51257">
    <property type="entry name" value="PROKAR_LIPOPROTEIN"/>
    <property type="match status" value="1"/>
</dbReference>
<evidence type="ECO:0000256" key="1">
    <source>
        <dbReference type="SAM" id="SignalP"/>
    </source>
</evidence>
<dbReference type="InterPro" id="IPR056422">
    <property type="entry name" value="BP74_N"/>
</dbReference>
<organism evidence="3 4">
    <name type="scientific">Fodinibius sediminis</name>
    <dbReference type="NCBI Taxonomy" id="1214077"/>
    <lineage>
        <taxon>Bacteria</taxon>
        <taxon>Pseudomonadati</taxon>
        <taxon>Balneolota</taxon>
        <taxon>Balneolia</taxon>
        <taxon>Balneolales</taxon>
        <taxon>Balneolaceae</taxon>
        <taxon>Fodinibius</taxon>
    </lineage>
</organism>